<reference evidence="1" key="1">
    <citation type="submission" date="2018-02" db="EMBL/GenBank/DDBJ databases">
        <title>Rhizophora mucronata_Transcriptome.</title>
        <authorList>
            <person name="Meera S.P."/>
            <person name="Sreeshan A."/>
            <person name="Augustine A."/>
        </authorList>
    </citation>
    <scope>NUCLEOTIDE SEQUENCE</scope>
    <source>
        <tissue evidence="1">Leaf</tissue>
    </source>
</reference>
<proteinExistence type="predicted"/>
<dbReference type="EMBL" id="GGEC01092348">
    <property type="protein sequence ID" value="MBX72832.1"/>
    <property type="molecule type" value="Transcribed_RNA"/>
</dbReference>
<accession>A0A2P2R0P3</accession>
<organism evidence="1">
    <name type="scientific">Rhizophora mucronata</name>
    <name type="common">Asiatic mangrove</name>
    <dbReference type="NCBI Taxonomy" id="61149"/>
    <lineage>
        <taxon>Eukaryota</taxon>
        <taxon>Viridiplantae</taxon>
        <taxon>Streptophyta</taxon>
        <taxon>Embryophyta</taxon>
        <taxon>Tracheophyta</taxon>
        <taxon>Spermatophyta</taxon>
        <taxon>Magnoliopsida</taxon>
        <taxon>eudicotyledons</taxon>
        <taxon>Gunneridae</taxon>
        <taxon>Pentapetalae</taxon>
        <taxon>rosids</taxon>
        <taxon>fabids</taxon>
        <taxon>Malpighiales</taxon>
        <taxon>Rhizophoraceae</taxon>
        <taxon>Rhizophora</taxon>
    </lineage>
</organism>
<sequence>MITLPQPDRILNSSSSLPLHEIRNNSSYPIIATWYALWKSKST</sequence>
<evidence type="ECO:0000313" key="1">
    <source>
        <dbReference type="EMBL" id="MBX72832.1"/>
    </source>
</evidence>
<protein>
    <submittedName>
        <fullName evidence="1">Uncharacterized protein</fullName>
    </submittedName>
</protein>
<name>A0A2P2R0P3_RHIMU</name>
<dbReference type="AlphaFoldDB" id="A0A2P2R0P3"/>